<evidence type="ECO:0000256" key="4">
    <source>
        <dbReference type="ARBA" id="ARBA00022597"/>
    </source>
</evidence>
<dbReference type="AlphaFoldDB" id="A0A0F7PWD2"/>
<evidence type="ECO:0000256" key="1">
    <source>
        <dbReference type="ARBA" id="ARBA00004651"/>
    </source>
</evidence>
<feature type="transmembrane region" description="Helical" evidence="9">
    <location>
        <begin position="237"/>
        <end position="257"/>
    </location>
</feature>
<gene>
    <name evidence="11" type="ORF">LsR_00864</name>
</gene>
<dbReference type="PANTHER" id="PTHR33989:SF4">
    <property type="entry name" value="PTS SYSTEM N,N'-DIACETYLCHITOBIOSE-SPECIFIC EIIC COMPONENT"/>
    <property type="match status" value="1"/>
</dbReference>
<feature type="transmembrane region" description="Helical" evidence="9">
    <location>
        <begin position="301"/>
        <end position="326"/>
    </location>
</feature>
<dbReference type="GO" id="GO:0008982">
    <property type="term" value="F:protein-N(PI)-phosphohistidine-sugar phosphotransferase activity"/>
    <property type="evidence" value="ECO:0007669"/>
    <property type="project" value="UniProtKB-UniRule"/>
</dbReference>
<evidence type="ECO:0000256" key="5">
    <source>
        <dbReference type="ARBA" id="ARBA00022692"/>
    </source>
</evidence>
<dbReference type="InterPro" id="IPR004501">
    <property type="entry name" value="PTS_EIIC_3"/>
</dbReference>
<evidence type="ECO:0000313" key="11">
    <source>
        <dbReference type="EMBL" id="AKI04411.1"/>
    </source>
</evidence>
<feature type="transmembrane region" description="Helical" evidence="9">
    <location>
        <begin position="338"/>
        <end position="359"/>
    </location>
</feature>
<keyword evidence="7 8" id="KW-0472">Membrane</keyword>
<proteinExistence type="predicted"/>
<dbReference type="RefSeq" id="WP_080951817.1">
    <property type="nucleotide sequence ID" value="NZ_CP011403.1"/>
</dbReference>
<feature type="transmembrane region" description="Helical" evidence="9">
    <location>
        <begin position="192"/>
        <end position="217"/>
    </location>
</feature>
<evidence type="ECO:0000259" key="10">
    <source>
        <dbReference type="PROSITE" id="PS51105"/>
    </source>
</evidence>
<evidence type="ECO:0000256" key="2">
    <source>
        <dbReference type="ARBA" id="ARBA00022448"/>
    </source>
</evidence>
<sequence>MNVGGLMYDILAIQNKWVNKLVWLRRRVIVRAVQRTLLSLFPFALLGSIARVVSISFLSDKGFINSILAMPKWFPDFRLVKLLFNNFATFTIGILALLAAYYCAKYTAEFYRKDQQVAGITGLISYLFVCMVNVSENGDGIINLPVDAMMLGANGILLGLLVGYITGQIFRKFGGIDLKKAKRHSPNVLEKAFNSLLAIILSFLVAIVINGLLYLFFRYGVYDAIADYVTSISLKHSNFSMTLFGTFVTTIFAWLGFSGPYQYRSFVDDNTSVENLNYALKYHSVWGVPHPFSEYSLYHSFGAFGGIGSILALIVAILIVSGAGSYRRVGVSGLIPTLFNSGTSVMIGLPVMFNPLYLISFVLTPILNIVIAAIAIIAHIMPPVVYPVPMGTPGPLVAFIGTGGNFVALIIGVIVFFIDIIVYIPFVRLNEQIWLKMQYIYLQEEKEGE</sequence>
<dbReference type="GO" id="GO:0005886">
    <property type="term" value="C:plasma membrane"/>
    <property type="evidence" value="ECO:0007669"/>
    <property type="project" value="UniProtKB-SubCell"/>
</dbReference>
<evidence type="ECO:0000256" key="7">
    <source>
        <dbReference type="ARBA" id="ARBA00023136"/>
    </source>
</evidence>
<evidence type="ECO:0000256" key="9">
    <source>
        <dbReference type="SAM" id="Phobius"/>
    </source>
</evidence>
<evidence type="ECO:0000256" key="3">
    <source>
        <dbReference type="ARBA" id="ARBA00022475"/>
    </source>
</evidence>
<feature type="transmembrane region" description="Helical" evidence="9">
    <location>
        <begin position="116"/>
        <end position="134"/>
    </location>
</feature>
<evidence type="ECO:0000256" key="8">
    <source>
        <dbReference type="PIRNR" id="PIRNR006351"/>
    </source>
</evidence>
<dbReference type="InterPro" id="IPR003352">
    <property type="entry name" value="PTS_EIIC"/>
</dbReference>
<dbReference type="GO" id="GO:0009401">
    <property type="term" value="P:phosphoenolpyruvate-dependent sugar phosphotransferase system"/>
    <property type="evidence" value="ECO:0007669"/>
    <property type="project" value="InterPro"/>
</dbReference>
<feature type="transmembrane region" description="Helical" evidence="9">
    <location>
        <begin position="149"/>
        <end position="171"/>
    </location>
</feature>
<feature type="domain" description="PTS EIIC type-3" evidence="10">
    <location>
        <begin position="13"/>
        <end position="426"/>
    </location>
</feature>
<feature type="transmembrane region" description="Helical" evidence="9">
    <location>
        <begin position="406"/>
        <end position="427"/>
    </location>
</feature>
<dbReference type="InterPro" id="IPR004796">
    <property type="entry name" value="PTS_IIC_cello"/>
</dbReference>
<feature type="transmembrane region" description="Helical" evidence="9">
    <location>
        <begin position="79"/>
        <end position="104"/>
    </location>
</feature>
<feature type="transmembrane region" description="Helical" evidence="9">
    <location>
        <begin position="366"/>
        <end position="386"/>
    </location>
</feature>
<dbReference type="PROSITE" id="PS51105">
    <property type="entry name" value="PTS_EIIC_TYPE_3"/>
    <property type="match status" value="1"/>
</dbReference>
<keyword evidence="6 9" id="KW-1133">Transmembrane helix</keyword>
<keyword evidence="5 9" id="KW-0812">Transmembrane</keyword>
<dbReference type="PANTHER" id="PTHR33989">
    <property type="match status" value="1"/>
</dbReference>
<evidence type="ECO:0000256" key="6">
    <source>
        <dbReference type="ARBA" id="ARBA00022989"/>
    </source>
</evidence>
<comment type="function">
    <text evidence="8">The phosphoenolpyruvate-dependent sugar phosphotransferase system (PTS), a major carbohydrate active -transport system, catalyzes the phosphorylation of incoming sugar substrates concomitant with their translocation across the cell membrane.</text>
</comment>
<accession>A0A0F7PWD2</accession>
<name>A0A0F7PWD2_9LACO</name>
<keyword evidence="4 8" id="KW-0762">Sugar transport</keyword>
<organism evidence="11 12">
    <name type="scientific">Ligilactobacillus salivarius str. Ren</name>
    <dbReference type="NCBI Taxonomy" id="1194971"/>
    <lineage>
        <taxon>Bacteria</taxon>
        <taxon>Bacillati</taxon>
        <taxon>Bacillota</taxon>
        <taxon>Bacilli</taxon>
        <taxon>Lactobacillales</taxon>
        <taxon>Lactobacillaceae</taxon>
        <taxon>Ligilactobacillus</taxon>
    </lineage>
</organism>
<feature type="transmembrane region" description="Helical" evidence="9">
    <location>
        <begin position="36"/>
        <end position="59"/>
    </location>
</feature>
<evidence type="ECO:0000313" key="12">
    <source>
        <dbReference type="Proteomes" id="UP000035027"/>
    </source>
</evidence>
<dbReference type="Proteomes" id="UP000035027">
    <property type="component" value="Chromosome"/>
</dbReference>
<dbReference type="PATRIC" id="fig|1194971.3.peg.866"/>
<dbReference type="PIRSF" id="PIRSF006351">
    <property type="entry name" value="PTS_EIIC-Cellobiose"/>
    <property type="match status" value="1"/>
</dbReference>
<dbReference type="EMBL" id="CP011403">
    <property type="protein sequence ID" value="AKI04411.1"/>
    <property type="molecule type" value="Genomic_DNA"/>
</dbReference>
<dbReference type="InterPro" id="IPR051088">
    <property type="entry name" value="PTS_Sugar-EIIC/EIIB"/>
</dbReference>
<dbReference type="GO" id="GO:1902815">
    <property type="term" value="P:N,N'-diacetylchitobiose import"/>
    <property type="evidence" value="ECO:0007669"/>
    <property type="project" value="TreeGrafter"/>
</dbReference>
<dbReference type="Pfam" id="PF02378">
    <property type="entry name" value="PTS_EIIC"/>
    <property type="match status" value="1"/>
</dbReference>
<keyword evidence="2 8" id="KW-0813">Transport</keyword>
<comment type="subcellular location">
    <subcellularLocation>
        <location evidence="1">Cell membrane</location>
        <topology evidence="1">Multi-pass membrane protein</topology>
    </subcellularLocation>
</comment>
<keyword evidence="3 8" id="KW-1003">Cell membrane</keyword>
<reference evidence="11 12" key="1">
    <citation type="submission" date="2015-05" db="EMBL/GenBank/DDBJ databases">
        <title>Complete genome sequence of Lactobacillus salivarius Ren, a probiotic strain with antitumor activity.</title>
        <authorList>
            <person name="Sun E."/>
            <person name="Zhao L."/>
            <person name="Liu S."/>
            <person name="Zhang M."/>
            <person name="Guo H."/>
            <person name="Ren F."/>
        </authorList>
    </citation>
    <scope>NUCLEOTIDE SEQUENCE [LARGE SCALE GENOMIC DNA]</scope>
    <source>
        <strain evidence="11 12">Ren</strain>
    </source>
</reference>
<protein>
    <recommendedName>
        <fullName evidence="8">Permease IIC component</fullName>
    </recommendedName>
</protein>